<evidence type="ECO:0000313" key="2">
    <source>
        <dbReference type="EMBL" id="KIY62120.1"/>
    </source>
</evidence>
<keyword evidence="3" id="KW-1185">Reference proteome</keyword>
<organism evidence="2 3">
    <name type="scientific">Cylindrobasidium torrendii FP15055 ss-10</name>
    <dbReference type="NCBI Taxonomy" id="1314674"/>
    <lineage>
        <taxon>Eukaryota</taxon>
        <taxon>Fungi</taxon>
        <taxon>Dikarya</taxon>
        <taxon>Basidiomycota</taxon>
        <taxon>Agaricomycotina</taxon>
        <taxon>Agaricomycetes</taxon>
        <taxon>Agaricomycetidae</taxon>
        <taxon>Agaricales</taxon>
        <taxon>Marasmiineae</taxon>
        <taxon>Physalacriaceae</taxon>
        <taxon>Cylindrobasidium</taxon>
    </lineage>
</organism>
<evidence type="ECO:0000313" key="3">
    <source>
        <dbReference type="Proteomes" id="UP000054007"/>
    </source>
</evidence>
<sequence length="161" mass="18388">MTSRAGSHDEPLITPEELQKYFTCTRCRRSGKKCGYSKPGPCVECAASKQKCDRGEEQRLECARRVLVKTEAVDELMVTLQFARARFAQKVRRLGPLLKQRKMEMKKWRQELLEEMDELRAKVEALEQENGALRKRVDAAEKKNRTAESSTRRGGGRAGAE</sequence>
<evidence type="ECO:0008006" key="4">
    <source>
        <dbReference type="Google" id="ProtNLM"/>
    </source>
</evidence>
<proteinExistence type="predicted"/>
<feature type="region of interest" description="Disordered" evidence="1">
    <location>
        <begin position="132"/>
        <end position="161"/>
    </location>
</feature>
<feature type="compositionally biased region" description="Basic and acidic residues" evidence="1">
    <location>
        <begin position="135"/>
        <end position="146"/>
    </location>
</feature>
<reference evidence="2 3" key="1">
    <citation type="journal article" date="2015" name="Fungal Genet. Biol.">
        <title>Evolution of novel wood decay mechanisms in Agaricales revealed by the genome sequences of Fistulina hepatica and Cylindrobasidium torrendii.</title>
        <authorList>
            <person name="Floudas D."/>
            <person name="Held B.W."/>
            <person name="Riley R."/>
            <person name="Nagy L.G."/>
            <person name="Koehler G."/>
            <person name="Ransdell A.S."/>
            <person name="Younus H."/>
            <person name="Chow J."/>
            <person name="Chiniquy J."/>
            <person name="Lipzen A."/>
            <person name="Tritt A."/>
            <person name="Sun H."/>
            <person name="Haridas S."/>
            <person name="LaButti K."/>
            <person name="Ohm R.A."/>
            <person name="Kues U."/>
            <person name="Blanchette R.A."/>
            <person name="Grigoriev I.V."/>
            <person name="Minto R.E."/>
            <person name="Hibbett D.S."/>
        </authorList>
    </citation>
    <scope>NUCLEOTIDE SEQUENCE [LARGE SCALE GENOMIC DNA]</scope>
    <source>
        <strain evidence="2 3">FP15055 ss-10</strain>
    </source>
</reference>
<evidence type="ECO:0000256" key="1">
    <source>
        <dbReference type="SAM" id="MobiDB-lite"/>
    </source>
</evidence>
<protein>
    <recommendedName>
        <fullName evidence="4">Zn(2)-C6 fungal-type domain-containing protein</fullName>
    </recommendedName>
</protein>
<name>A0A0D7AVT7_9AGAR</name>
<dbReference type="EMBL" id="KN880822">
    <property type="protein sequence ID" value="KIY62120.1"/>
    <property type="molecule type" value="Genomic_DNA"/>
</dbReference>
<accession>A0A0D7AVT7</accession>
<gene>
    <name evidence="2" type="ORF">CYLTODRAFT_494859</name>
</gene>
<dbReference type="AlphaFoldDB" id="A0A0D7AVT7"/>
<dbReference type="Proteomes" id="UP000054007">
    <property type="component" value="Unassembled WGS sequence"/>
</dbReference>